<keyword evidence="1" id="KW-0472">Membrane</keyword>
<feature type="transmembrane region" description="Helical" evidence="1">
    <location>
        <begin position="113"/>
        <end position="135"/>
    </location>
</feature>
<keyword evidence="3" id="KW-1185">Reference proteome</keyword>
<reference evidence="3" key="1">
    <citation type="submission" date="2017-08" db="EMBL/GenBank/DDBJ databases">
        <authorList>
            <person name="Varghese N."/>
            <person name="Submissions S."/>
        </authorList>
    </citation>
    <scope>NUCLEOTIDE SEQUENCE [LARGE SCALE GENOMIC DNA]</scope>
    <source>
        <strain evidence="3">DSM 4725</strain>
    </source>
</reference>
<organism evidence="2 3">
    <name type="scientific">Blastococcus aggregatus</name>
    <dbReference type="NCBI Taxonomy" id="38502"/>
    <lineage>
        <taxon>Bacteria</taxon>
        <taxon>Bacillati</taxon>
        <taxon>Actinomycetota</taxon>
        <taxon>Actinomycetes</taxon>
        <taxon>Geodermatophilales</taxon>
        <taxon>Geodermatophilaceae</taxon>
        <taxon>Blastococcus</taxon>
    </lineage>
</organism>
<feature type="transmembrane region" description="Helical" evidence="1">
    <location>
        <begin position="54"/>
        <end position="74"/>
    </location>
</feature>
<dbReference type="AlphaFoldDB" id="A0A285VJ88"/>
<keyword evidence="1" id="KW-1133">Transmembrane helix</keyword>
<evidence type="ECO:0000313" key="2">
    <source>
        <dbReference type="EMBL" id="SOC53266.1"/>
    </source>
</evidence>
<dbReference type="EMBL" id="OBQI01000008">
    <property type="protein sequence ID" value="SOC53266.1"/>
    <property type="molecule type" value="Genomic_DNA"/>
</dbReference>
<evidence type="ECO:0000256" key="1">
    <source>
        <dbReference type="SAM" id="Phobius"/>
    </source>
</evidence>
<dbReference type="RefSeq" id="WP_097197097.1">
    <property type="nucleotide sequence ID" value="NZ_OBQI01000008.1"/>
</dbReference>
<accession>A0A285VJ88</accession>
<feature type="transmembrane region" description="Helical" evidence="1">
    <location>
        <begin position="86"/>
        <end position="107"/>
    </location>
</feature>
<proteinExistence type="predicted"/>
<evidence type="ECO:0008006" key="4">
    <source>
        <dbReference type="Google" id="ProtNLM"/>
    </source>
</evidence>
<sequence>MTTTRTAPAASPLTRAGGLLRPALRLDAVVTGANGAGYLLAAPLLDGPLGLSPGLLRSVGAFLLAYAAAVWLVAARRRISGAAVEAVIGANALWAAGSVVAAVVGIGSLTGLGAGWLVLQAAVVAGFAAVQLVGLRRR</sequence>
<protein>
    <recommendedName>
        <fullName evidence="4">Integral membrane protein</fullName>
    </recommendedName>
</protein>
<keyword evidence="1" id="KW-0812">Transmembrane</keyword>
<evidence type="ECO:0000313" key="3">
    <source>
        <dbReference type="Proteomes" id="UP000219435"/>
    </source>
</evidence>
<dbReference type="Proteomes" id="UP000219435">
    <property type="component" value="Unassembled WGS sequence"/>
</dbReference>
<gene>
    <name evidence="2" type="ORF">SAMN05660748_4367</name>
</gene>
<name>A0A285VJ88_9ACTN</name>